<evidence type="ECO:0000256" key="4">
    <source>
        <dbReference type="ARBA" id="ARBA00023098"/>
    </source>
</evidence>
<dbReference type="InterPro" id="IPR007000">
    <property type="entry name" value="PLipase_B-like"/>
</dbReference>
<protein>
    <submittedName>
        <fullName evidence="6">Peptidase C45</fullName>
    </submittedName>
</protein>
<proteinExistence type="predicted"/>
<comment type="caution">
    <text evidence="6">The sequence shown here is derived from an EMBL/GenBank/DDBJ whole genome shotgun (WGS) entry which is preliminary data.</text>
</comment>
<gene>
    <name evidence="6" type="ORF">FYJ24_02475</name>
</gene>
<accession>A0A6N7VPJ9</accession>
<keyword evidence="2" id="KW-0378">Hydrolase</keyword>
<evidence type="ECO:0000313" key="7">
    <source>
        <dbReference type="Proteomes" id="UP000470875"/>
    </source>
</evidence>
<dbReference type="Pfam" id="PF04916">
    <property type="entry name" value="Phospholip_B"/>
    <property type="match status" value="1"/>
</dbReference>
<keyword evidence="4" id="KW-0443">Lipid metabolism</keyword>
<sequence>MGKELTDEQQGWVQEVHRQDVNGWIYVRVGGEPFKRGFQMGYCTVDEFRNAVRVYAETTYLTLGMEYKFFVEHAVAMHKPLIPAEILQEMEGLAAGFTAGGYPTTVDDIIGWNAWQEMTDYWWPTVSKKYAKDGPKKAQSMHCSAFVATGSWSKDSKPVLGHTSFDYFAYGQYFNVFLDITPSEGHRMVMQSVPGYVGSFTDFWVTDAGLAITETTIGGFEGYDPKKIPEYVRSRIACQYANSIDEWVDLIRKDDNGGYANTWLLADANTGEIARYEEGLVYTNFEKTSDGYYFGDNGPNDPRIRHLECSPVGYNDIRSQVGARRVRWRQLLEGNKGDITGELGKRFLADDFDPYLGYRKPGLRTICAHCDSDPGDVGGPAPYAPFGSCDGKVADTDDIKAMRFWGRFGRADGAPFYAEQYNSEHPEWDTWAPYLVDRPSQPWTLFDNGTVTTQDSI</sequence>
<evidence type="ECO:0000313" key="6">
    <source>
        <dbReference type="EMBL" id="MSS83647.1"/>
    </source>
</evidence>
<keyword evidence="1" id="KW-0732">Signal</keyword>
<evidence type="ECO:0000256" key="3">
    <source>
        <dbReference type="ARBA" id="ARBA00022963"/>
    </source>
</evidence>
<evidence type="ECO:0000256" key="2">
    <source>
        <dbReference type="ARBA" id="ARBA00022801"/>
    </source>
</evidence>
<dbReference type="RefSeq" id="WP_154543233.1">
    <property type="nucleotide sequence ID" value="NZ_VULO01000002.1"/>
</dbReference>
<dbReference type="AlphaFoldDB" id="A0A6N7VPJ9"/>
<dbReference type="Gene3D" id="3.60.60.30">
    <property type="match status" value="1"/>
</dbReference>
<dbReference type="GO" id="GO:0004620">
    <property type="term" value="F:phospholipase activity"/>
    <property type="evidence" value="ECO:0007669"/>
    <property type="project" value="InterPro"/>
</dbReference>
<dbReference type="InterPro" id="IPR047794">
    <property type="entry name" value="C45_proenzyme-like"/>
</dbReference>
<evidence type="ECO:0000256" key="5">
    <source>
        <dbReference type="ARBA" id="ARBA00023180"/>
    </source>
</evidence>
<keyword evidence="3" id="KW-0442">Lipid degradation</keyword>
<dbReference type="GO" id="GO:0016042">
    <property type="term" value="P:lipid catabolic process"/>
    <property type="evidence" value="ECO:0007669"/>
    <property type="project" value="UniProtKB-KW"/>
</dbReference>
<reference evidence="6 7" key="1">
    <citation type="submission" date="2019-08" db="EMBL/GenBank/DDBJ databases">
        <title>In-depth cultivation of the pig gut microbiome towards novel bacterial diversity and tailored functional studies.</title>
        <authorList>
            <person name="Wylensek D."/>
            <person name="Hitch T.C.A."/>
            <person name="Clavel T."/>
        </authorList>
    </citation>
    <scope>NUCLEOTIDE SEQUENCE [LARGE SCALE GENOMIC DNA]</scope>
    <source>
        <strain evidence="6 7">WB03_NA08</strain>
    </source>
</reference>
<dbReference type="NCBIfam" id="NF040521">
    <property type="entry name" value="C45_proenzyme"/>
    <property type="match status" value="1"/>
</dbReference>
<keyword evidence="7" id="KW-1185">Reference proteome</keyword>
<dbReference type="PANTHER" id="PTHR12370">
    <property type="entry name" value="PHOSPHOLIPASE B-RELATED"/>
    <property type="match status" value="1"/>
</dbReference>
<dbReference type="Proteomes" id="UP000470875">
    <property type="component" value="Unassembled WGS sequence"/>
</dbReference>
<evidence type="ECO:0000256" key="1">
    <source>
        <dbReference type="ARBA" id="ARBA00022729"/>
    </source>
</evidence>
<organism evidence="6 7">
    <name type="scientific">Scrofimicrobium canadense</name>
    <dbReference type="NCBI Taxonomy" id="2652290"/>
    <lineage>
        <taxon>Bacteria</taxon>
        <taxon>Bacillati</taxon>
        <taxon>Actinomycetota</taxon>
        <taxon>Actinomycetes</taxon>
        <taxon>Actinomycetales</taxon>
        <taxon>Actinomycetaceae</taxon>
        <taxon>Scrofimicrobium</taxon>
    </lineage>
</organism>
<name>A0A6N7VPJ9_9ACTO</name>
<keyword evidence="5" id="KW-0325">Glycoprotein</keyword>
<dbReference type="EMBL" id="VULO01000002">
    <property type="protein sequence ID" value="MSS83647.1"/>
    <property type="molecule type" value="Genomic_DNA"/>
</dbReference>